<dbReference type="InterPro" id="IPR023188">
    <property type="entry name" value="DPS_DNA-bd_CS"/>
</dbReference>
<dbReference type="EC" id="1.16.-.-" evidence="4"/>
<dbReference type="AlphaFoldDB" id="A0A6N3CM99"/>
<dbReference type="GO" id="GO:0008199">
    <property type="term" value="F:ferric iron binding"/>
    <property type="evidence" value="ECO:0007669"/>
    <property type="project" value="InterPro"/>
</dbReference>
<dbReference type="CDD" id="cd01043">
    <property type="entry name" value="DPS"/>
    <property type="match status" value="1"/>
</dbReference>
<organism evidence="4">
    <name type="scientific">Paraprevotella clara</name>
    <dbReference type="NCBI Taxonomy" id="454154"/>
    <lineage>
        <taxon>Bacteria</taxon>
        <taxon>Pseudomonadati</taxon>
        <taxon>Bacteroidota</taxon>
        <taxon>Bacteroidia</taxon>
        <taxon>Bacteroidales</taxon>
        <taxon>Prevotellaceae</taxon>
        <taxon>Paraprevotella</taxon>
    </lineage>
</organism>
<dbReference type="PANTHER" id="PTHR42932:SF1">
    <property type="entry name" value="GENERAL STRESS PROTEIN 20U"/>
    <property type="match status" value="1"/>
</dbReference>
<evidence type="ECO:0000256" key="2">
    <source>
        <dbReference type="RuleBase" id="RU003875"/>
    </source>
</evidence>
<protein>
    <submittedName>
        <fullName evidence="4">DNA protection during starvation protein</fullName>
        <ecNumber evidence="4">1.16.-.-</ecNumber>
    </submittedName>
</protein>
<dbReference type="InterPro" id="IPR009078">
    <property type="entry name" value="Ferritin-like_SF"/>
</dbReference>
<evidence type="ECO:0000259" key="3">
    <source>
        <dbReference type="Pfam" id="PF00210"/>
    </source>
</evidence>
<name>A0A6N3CM99_9BACT</name>
<reference evidence="4" key="1">
    <citation type="submission" date="2019-11" db="EMBL/GenBank/DDBJ databases">
        <authorList>
            <person name="Feng L."/>
        </authorList>
    </citation>
    <scope>NUCLEOTIDE SEQUENCE</scope>
    <source>
        <strain evidence="4">PclaraLFYP37</strain>
    </source>
</reference>
<feature type="domain" description="Ferritin/DPS" evidence="3">
    <location>
        <begin position="20"/>
        <end position="157"/>
    </location>
</feature>
<gene>
    <name evidence="4" type="primary">dps</name>
    <name evidence="4" type="ORF">PCLFYP37_02086</name>
</gene>
<dbReference type="SUPFAM" id="SSF47240">
    <property type="entry name" value="Ferritin-like"/>
    <property type="match status" value="1"/>
</dbReference>
<dbReference type="GO" id="GO:0016722">
    <property type="term" value="F:oxidoreductase activity, acting on metal ions"/>
    <property type="evidence" value="ECO:0007669"/>
    <property type="project" value="InterPro"/>
</dbReference>
<dbReference type="InterPro" id="IPR008331">
    <property type="entry name" value="Ferritin_DPS_dom"/>
</dbReference>
<dbReference type="PRINTS" id="PR01346">
    <property type="entry name" value="HELNAPAPROT"/>
</dbReference>
<evidence type="ECO:0000256" key="1">
    <source>
        <dbReference type="ARBA" id="ARBA00009497"/>
    </source>
</evidence>
<comment type="similarity">
    <text evidence="1 2">Belongs to the Dps family.</text>
</comment>
<dbReference type="InterPro" id="IPR002177">
    <property type="entry name" value="DPS_DNA-bd"/>
</dbReference>
<accession>A0A6N3CM99</accession>
<dbReference type="PROSITE" id="PS00819">
    <property type="entry name" value="DPS_2"/>
    <property type="match status" value="1"/>
</dbReference>
<sequence>MNTLNYLHLDEKRVADVVTALHLLLADFQIHYTNLRGFHWDIKGHGFFVLHSKFEDLYNDTAEKIDEIAERILTLGSVPSNKFSDYLKVARIKEISGVTCGSEAVEHILSTYGHLIGEERKVLDLAAEAGDEVTVSLMSDYLKEQEKMVWMLTAFSSKTCSK</sequence>
<dbReference type="PROSITE" id="PS00818">
    <property type="entry name" value="DPS_1"/>
    <property type="match status" value="1"/>
</dbReference>
<dbReference type="PIRSF" id="PIRSF005900">
    <property type="entry name" value="Dps"/>
    <property type="match status" value="1"/>
</dbReference>
<evidence type="ECO:0000313" key="4">
    <source>
        <dbReference type="EMBL" id="VYU16664.1"/>
    </source>
</evidence>
<dbReference type="EMBL" id="CACRUT010000015">
    <property type="protein sequence ID" value="VYU16664.1"/>
    <property type="molecule type" value="Genomic_DNA"/>
</dbReference>
<dbReference type="InterPro" id="IPR012347">
    <property type="entry name" value="Ferritin-like"/>
</dbReference>
<dbReference type="Gene3D" id="1.20.1260.10">
    <property type="match status" value="1"/>
</dbReference>
<keyword evidence="4" id="KW-0560">Oxidoreductase</keyword>
<proteinExistence type="inferred from homology"/>
<dbReference type="RefSeq" id="WP_118147583.1">
    <property type="nucleotide sequence ID" value="NZ_AP025941.1"/>
</dbReference>
<dbReference type="PANTHER" id="PTHR42932">
    <property type="entry name" value="GENERAL STRESS PROTEIN 20U"/>
    <property type="match status" value="1"/>
</dbReference>
<dbReference type="Pfam" id="PF00210">
    <property type="entry name" value="Ferritin"/>
    <property type="match status" value="1"/>
</dbReference>